<dbReference type="OrthoDB" id="305697at2"/>
<dbReference type="NCBIfam" id="TIGR03603">
    <property type="entry name" value="cyclo_dehy_ocin"/>
    <property type="match status" value="1"/>
</dbReference>
<dbReference type="Gene3D" id="3.40.50.720">
    <property type="entry name" value="NAD(P)-binding Rossmann-like Domain"/>
    <property type="match status" value="1"/>
</dbReference>
<dbReference type="AlphaFoldDB" id="A0A6I1MMU4"/>
<organism evidence="1 2">
    <name type="scientific">Clostridium tarantellae</name>
    <dbReference type="NCBI Taxonomy" id="39493"/>
    <lineage>
        <taxon>Bacteria</taxon>
        <taxon>Bacillati</taxon>
        <taxon>Bacillota</taxon>
        <taxon>Clostridia</taxon>
        <taxon>Eubacteriales</taxon>
        <taxon>Clostridiaceae</taxon>
        <taxon>Clostridium</taxon>
    </lineage>
</organism>
<accession>A0A6I1MMU4</accession>
<dbReference type="GO" id="GO:0008641">
    <property type="term" value="F:ubiquitin-like modifier activating enzyme activity"/>
    <property type="evidence" value="ECO:0007669"/>
    <property type="project" value="InterPro"/>
</dbReference>
<gene>
    <name evidence="1" type="ORF">GBZ86_08455</name>
</gene>
<dbReference type="SUPFAM" id="SSF69572">
    <property type="entry name" value="Activating enzymes of the ubiquitin-like proteins"/>
    <property type="match status" value="1"/>
</dbReference>
<dbReference type="RefSeq" id="WP_152889618.1">
    <property type="nucleotide sequence ID" value="NZ_WHJC01000105.1"/>
</dbReference>
<dbReference type="Proteomes" id="UP000430345">
    <property type="component" value="Unassembled WGS sequence"/>
</dbReference>
<evidence type="ECO:0000313" key="2">
    <source>
        <dbReference type="Proteomes" id="UP000430345"/>
    </source>
</evidence>
<dbReference type="InterPro" id="IPR035985">
    <property type="entry name" value="Ubiquitin-activating_enz"/>
</dbReference>
<reference evidence="1 2" key="1">
    <citation type="submission" date="2019-10" db="EMBL/GenBank/DDBJ databases">
        <title>The Genome Sequence of Clostridium tarantellae Isolated from Fish Brain.</title>
        <authorList>
            <person name="Bano L."/>
            <person name="Kiel M."/>
            <person name="Sales G."/>
            <person name="Doxey A.C."/>
            <person name="Mansfield M.J."/>
            <person name="Schiavone M."/>
            <person name="Rossetto O."/>
            <person name="Pirazzini M."/>
            <person name="Dobrindt U."/>
            <person name="Montecucco C."/>
        </authorList>
    </citation>
    <scope>NUCLEOTIDE SEQUENCE [LARGE SCALE GENOMIC DNA]</scope>
    <source>
        <strain evidence="1 2">DSM 3997</strain>
    </source>
</reference>
<comment type="caution">
    <text evidence="1">The sequence shown here is derived from an EMBL/GenBank/DDBJ whole genome shotgun (WGS) entry which is preliminary data.</text>
</comment>
<dbReference type="InterPro" id="IPR019892">
    <property type="entry name" value="Cyclo_dehy_ocin"/>
</dbReference>
<sequence length="361" mass="41184">MDLSKDYILNNNLRIIDNGTNEIRFRKGLWNYNEAVLDLNEESEGFKSALRNLIHKLKNGGSIKLNSLEQFNLNSKEKENLINIFSALYQAGMICSKDEKDINDELDKVLLGDLRHALIKEDEIQGKKLLLISDNEYCKKNINELSKAMNVELEICSDEFINNIIKKDVTSALDRLETKSNLEGLKEELSKYSAVLMCMAHLNVNVFRNVNRALIELQKQAVVSFIDGPFITMLSINPPKTGCLECFEQRILARMEDHVSYHKFVESKDKTKIQIHDSIVPLLNTMTNLLISEGYMINNFNTCKFEGRVLSMFVPTLEIQVQDLLRVPYCSACGNVAKAQLEEINISTRNVINNIIDNINS</sequence>
<keyword evidence="2" id="KW-1185">Reference proteome</keyword>
<dbReference type="EMBL" id="WHJC01000105">
    <property type="protein sequence ID" value="MPQ43788.1"/>
    <property type="molecule type" value="Genomic_DNA"/>
</dbReference>
<proteinExistence type="predicted"/>
<protein>
    <submittedName>
        <fullName evidence="1">Streptolysin associated protein SagC</fullName>
    </submittedName>
</protein>
<evidence type="ECO:0000313" key="1">
    <source>
        <dbReference type="EMBL" id="MPQ43788.1"/>
    </source>
</evidence>
<name>A0A6I1MMU4_9CLOT</name>